<reference evidence="5 6" key="1">
    <citation type="submission" date="2022-04" db="EMBL/GenBank/DDBJ databases">
        <title>Streptomyces sp. nov. LCR6-01 isolated from Lichen of Dirinaria sp.</title>
        <authorList>
            <person name="Kanchanasin P."/>
            <person name="Tanasupawat S."/>
            <person name="Phongsopitanun W."/>
        </authorList>
    </citation>
    <scope>NUCLEOTIDE SEQUENCE [LARGE SCALE GENOMIC DNA]</scope>
    <source>
        <strain evidence="5 6">LCR6-01</strain>
    </source>
</reference>
<evidence type="ECO:0000256" key="2">
    <source>
        <dbReference type="ARBA" id="ARBA00023285"/>
    </source>
</evidence>
<feature type="domain" description="B12-binding" evidence="4">
    <location>
        <begin position="118"/>
        <end position="244"/>
    </location>
</feature>
<dbReference type="InterPro" id="IPR003759">
    <property type="entry name" value="Cbl-bd_cap"/>
</dbReference>
<dbReference type="RefSeq" id="WP_248633024.1">
    <property type="nucleotide sequence ID" value="NZ_JALPTH010000007.1"/>
</dbReference>
<dbReference type="EMBL" id="JALPTH010000007">
    <property type="protein sequence ID" value="MCK8677766.1"/>
    <property type="molecule type" value="Genomic_DNA"/>
</dbReference>
<evidence type="ECO:0000256" key="1">
    <source>
        <dbReference type="ARBA" id="ARBA00022723"/>
    </source>
</evidence>
<dbReference type="Pfam" id="PF02310">
    <property type="entry name" value="B12-binding"/>
    <property type="match status" value="1"/>
</dbReference>
<dbReference type="PROSITE" id="PS51332">
    <property type="entry name" value="B12_BINDING"/>
    <property type="match status" value="1"/>
</dbReference>
<organism evidence="5 6">
    <name type="scientific">Streptomyces lichenis</name>
    <dbReference type="NCBI Taxonomy" id="2306967"/>
    <lineage>
        <taxon>Bacteria</taxon>
        <taxon>Bacillati</taxon>
        <taxon>Actinomycetota</taxon>
        <taxon>Actinomycetes</taxon>
        <taxon>Kitasatosporales</taxon>
        <taxon>Streptomycetaceae</taxon>
        <taxon>Streptomyces</taxon>
    </lineage>
</organism>
<keyword evidence="2" id="KW-0170">Cobalt</keyword>
<dbReference type="InterPro" id="IPR036594">
    <property type="entry name" value="Meth_synthase_dom"/>
</dbReference>
<accession>A0ABT0I8W5</accession>
<dbReference type="InterPro" id="IPR036724">
    <property type="entry name" value="Cobalamin-bd_sf"/>
</dbReference>
<protein>
    <submittedName>
        <fullName evidence="5">Cobalamin B12-binding domain-containing protein</fullName>
    </submittedName>
</protein>
<evidence type="ECO:0000259" key="4">
    <source>
        <dbReference type="PROSITE" id="PS51332"/>
    </source>
</evidence>
<evidence type="ECO:0000256" key="3">
    <source>
        <dbReference type="SAM" id="MobiDB-lite"/>
    </source>
</evidence>
<dbReference type="SUPFAM" id="SSF52242">
    <property type="entry name" value="Cobalamin (vitamin B12)-binding domain"/>
    <property type="match status" value="1"/>
</dbReference>
<dbReference type="InterPro" id="IPR006158">
    <property type="entry name" value="Cobalamin-bd"/>
</dbReference>
<comment type="caution">
    <text evidence="5">The sequence shown here is derived from an EMBL/GenBank/DDBJ whole genome shotgun (WGS) entry which is preliminary data.</text>
</comment>
<dbReference type="PANTHER" id="PTHR45833:SF1">
    <property type="entry name" value="METHIONINE SYNTHASE"/>
    <property type="match status" value="1"/>
</dbReference>
<feature type="compositionally biased region" description="Low complexity" evidence="3">
    <location>
        <begin position="1"/>
        <end position="20"/>
    </location>
</feature>
<dbReference type="PANTHER" id="PTHR45833">
    <property type="entry name" value="METHIONINE SYNTHASE"/>
    <property type="match status" value="1"/>
</dbReference>
<dbReference type="CDD" id="cd02065">
    <property type="entry name" value="B12-binding_like"/>
    <property type="match status" value="1"/>
</dbReference>
<keyword evidence="6" id="KW-1185">Reference proteome</keyword>
<keyword evidence="1" id="KW-0479">Metal-binding</keyword>
<dbReference type="Proteomes" id="UP001522868">
    <property type="component" value="Unassembled WGS sequence"/>
</dbReference>
<dbReference type="Gene3D" id="1.10.1240.10">
    <property type="entry name" value="Methionine synthase domain"/>
    <property type="match status" value="1"/>
</dbReference>
<dbReference type="Gene3D" id="3.40.50.280">
    <property type="entry name" value="Cobalamin-binding domain"/>
    <property type="match status" value="1"/>
</dbReference>
<evidence type="ECO:0000313" key="6">
    <source>
        <dbReference type="Proteomes" id="UP001522868"/>
    </source>
</evidence>
<gene>
    <name evidence="5" type="ORF">M1O15_10240</name>
</gene>
<name>A0ABT0I8W5_9ACTN</name>
<feature type="region of interest" description="Disordered" evidence="3">
    <location>
        <begin position="1"/>
        <end position="24"/>
    </location>
</feature>
<dbReference type="Pfam" id="PF02607">
    <property type="entry name" value="B12-binding_2"/>
    <property type="match status" value="1"/>
</dbReference>
<dbReference type="InterPro" id="IPR050554">
    <property type="entry name" value="Met_Synthase/Corrinoid"/>
</dbReference>
<evidence type="ECO:0000313" key="5">
    <source>
        <dbReference type="EMBL" id="MCK8677766.1"/>
    </source>
</evidence>
<proteinExistence type="predicted"/>
<sequence length="384" mass="40405">MTQALDPPEDAAAPASAAARPPGPDSLVAARRALWHAVRDRDESRAARSVFDLLDAGADAEDVLLGVIARVQFTVGEEWAAGRLSVAAEHAATAIHDRIIAAMSHREAEARPADATPAAAVTVACVDGEWHSLPARILAEVLRLRGHRVDFLGAQVPTPHLVAHLHHTAPAAVALSSSIPTRLPAAHAAITAVQAVGIPVLAGGAAFGPDGRYARLLGADAWAPDARGAADALARGVPRPAAGAVRQTIDDLPHLADQEFTMVSRSRGQLVKNTMAALEDRLPAMRAYTEAQRERTAEDVAHIVEFLAAALYTDDSGLLTRFLDWTGDILEARGVPARVLGPALEILQDELKDFPRALRFLAEGHAALDGRGTRPTIPGTGSEA</sequence>